<proteinExistence type="predicted"/>
<name>A0A0C3GC78_PILCF</name>
<sequence>MPLDMKQIAGLFNDCIETIRNEKHNNLEQMAIDWLRDARYKLMRDIETEYYKLAASIANPTQQQGWALYPHDKLTIHTIRYASILRLYATAITNNIQELMDTCGFNSTVTAINASEYGFCSVDIKFPARLRNEDIPRTLRVKDSIDTAVASSFARLIIDGK</sequence>
<accession>A0A0C3GC78</accession>
<reference evidence="1 2" key="1">
    <citation type="submission" date="2014-04" db="EMBL/GenBank/DDBJ databases">
        <authorList>
            <consortium name="DOE Joint Genome Institute"/>
            <person name="Kuo A."/>
            <person name="Tarkka M."/>
            <person name="Buscot F."/>
            <person name="Kohler A."/>
            <person name="Nagy L.G."/>
            <person name="Floudas D."/>
            <person name="Copeland A."/>
            <person name="Barry K.W."/>
            <person name="Cichocki N."/>
            <person name="Veneault-Fourrey C."/>
            <person name="LaButti K."/>
            <person name="Lindquist E.A."/>
            <person name="Lipzen A."/>
            <person name="Lundell T."/>
            <person name="Morin E."/>
            <person name="Murat C."/>
            <person name="Sun H."/>
            <person name="Tunlid A."/>
            <person name="Henrissat B."/>
            <person name="Grigoriev I.V."/>
            <person name="Hibbett D.S."/>
            <person name="Martin F."/>
            <person name="Nordberg H.P."/>
            <person name="Cantor M.N."/>
            <person name="Hua S.X."/>
        </authorList>
    </citation>
    <scope>NUCLEOTIDE SEQUENCE [LARGE SCALE GENOMIC DNA]</scope>
    <source>
        <strain evidence="1 2">F 1598</strain>
    </source>
</reference>
<dbReference type="InParanoid" id="A0A0C3GC78"/>
<organism evidence="1 2">
    <name type="scientific">Piloderma croceum (strain F 1598)</name>
    <dbReference type="NCBI Taxonomy" id="765440"/>
    <lineage>
        <taxon>Eukaryota</taxon>
        <taxon>Fungi</taxon>
        <taxon>Dikarya</taxon>
        <taxon>Basidiomycota</taxon>
        <taxon>Agaricomycotina</taxon>
        <taxon>Agaricomycetes</taxon>
        <taxon>Agaricomycetidae</taxon>
        <taxon>Atheliales</taxon>
        <taxon>Atheliaceae</taxon>
        <taxon>Piloderma</taxon>
    </lineage>
</organism>
<dbReference type="AlphaFoldDB" id="A0A0C3GC78"/>
<dbReference type="Proteomes" id="UP000054166">
    <property type="component" value="Unassembled WGS sequence"/>
</dbReference>
<evidence type="ECO:0000313" key="2">
    <source>
        <dbReference type="Proteomes" id="UP000054166"/>
    </source>
</evidence>
<protein>
    <submittedName>
        <fullName evidence="1">Uncharacterized protein</fullName>
    </submittedName>
</protein>
<keyword evidence="2" id="KW-1185">Reference proteome</keyword>
<reference evidence="2" key="2">
    <citation type="submission" date="2015-01" db="EMBL/GenBank/DDBJ databases">
        <title>Evolutionary Origins and Diversification of the Mycorrhizal Mutualists.</title>
        <authorList>
            <consortium name="DOE Joint Genome Institute"/>
            <consortium name="Mycorrhizal Genomics Consortium"/>
            <person name="Kohler A."/>
            <person name="Kuo A."/>
            <person name="Nagy L.G."/>
            <person name="Floudas D."/>
            <person name="Copeland A."/>
            <person name="Barry K.W."/>
            <person name="Cichocki N."/>
            <person name="Veneault-Fourrey C."/>
            <person name="LaButti K."/>
            <person name="Lindquist E.A."/>
            <person name="Lipzen A."/>
            <person name="Lundell T."/>
            <person name="Morin E."/>
            <person name="Murat C."/>
            <person name="Riley R."/>
            <person name="Ohm R."/>
            <person name="Sun H."/>
            <person name="Tunlid A."/>
            <person name="Henrissat B."/>
            <person name="Grigoriev I.V."/>
            <person name="Hibbett D.S."/>
            <person name="Martin F."/>
        </authorList>
    </citation>
    <scope>NUCLEOTIDE SEQUENCE [LARGE SCALE GENOMIC DNA]</scope>
    <source>
        <strain evidence="2">F 1598</strain>
    </source>
</reference>
<dbReference type="HOGENOM" id="CLU_1644354_0_0_1"/>
<dbReference type="OrthoDB" id="5292999at2759"/>
<gene>
    <name evidence="1" type="ORF">PILCRDRAFT_813260</name>
</gene>
<dbReference type="EMBL" id="KN832975">
    <property type="protein sequence ID" value="KIM89329.1"/>
    <property type="molecule type" value="Genomic_DNA"/>
</dbReference>
<evidence type="ECO:0000313" key="1">
    <source>
        <dbReference type="EMBL" id="KIM89329.1"/>
    </source>
</evidence>